<feature type="transmembrane region" description="Helical" evidence="1">
    <location>
        <begin position="505"/>
        <end position="528"/>
    </location>
</feature>
<evidence type="ECO:0000313" key="3">
    <source>
        <dbReference type="EMBL" id="KAH3883761.1"/>
    </source>
</evidence>
<feature type="transmembrane region" description="Helical" evidence="1">
    <location>
        <begin position="797"/>
        <end position="815"/>
    </location>
</feature>
<gene>
    <name evidence="3" type="ORF">DPMN_007728</name>
</gene>
<feature type="transmembrane region" description="Helical" evidence="1">
    <location>
        <begin position="384"/>
        <end position="406"/>
    </location>
</feature>
<sequence length="955" mass="108685">MNTRAMDYCNLFKSLLLWKIVFMELYCVKAEENVTYTRVGEFQPTTRAISDEFQLLDDCRLVPEITDIGDHLATILTKGYQQVKIQLTILGDAGPLKSSNHGPILHSGSWVLTTGTSGRAMLLLNENSDKMSLGTLGYGITKLNISLLQSPANCLSRGTALQSENSVRKAILTGFNNDSVEIHDGAEVCNRHIDVSQTGVANLVYKCCRISLSHTLYCYNLQQSPWLSILIVSIVILQVSVVVFSPNLVPDSLTNTRLQLLTYRFKTESGTRLVLRVQKLVGEMADTGGRFVLKKVRPPTSFTVFARKIRELATNKPMDMIIKGVSLSLSPNKLLQEGQSPVSVLTFLCDFFILCKLRHEIPSLRSCCDANVIGMFSAKQTIPWYVFLRTFMYVVVFGLFFSPWIIRVWFYFNYEFEQQQAFATRNVTLPFNGSLVSLLSPIHPLFLVVYAFLILETLLWRIFPDRLKHRLNATVRKIMHDVQGKDVIDVCGAYAKRAVWPLEKFGIVGCLVLPVWALAISLLFTLLLIDAFPIVNLTIRLLVNLIFYLVGTISPRISERMLQSSNAFSNRLRTIIVKKERKKARIHNTIYAIALASTLVTIWCIMLLVTECIAFYVACAVYTLIGIILNPDETMKFISLVLLISVYGYDCFSFAYFEYSEFCKTIHSEIRDKIGNDEIERVSLKSYKEQENTAFRWRTPESNTEDKMKLVRRSDGFLNWRAPSICLFLDKYDNPFIPKRMLFEMAKIDHSLCPKQPHVIYLNAFLDFMKVVAFLFFVFVVIFAFGQAHDVSSGTQALIALGSGFLPWVFQHFLFTSNRKLTVEKNLKWKEAFTNAIEAYRQCWAFDDIDADIVDDQHSKNCTPCANLANQPNDKHEIEASVNYALENVDELAVSQRESLISKCHSAQGVSADIDLVIVETTKHGNKYYEYFVPEDPYTNVTMENHVHDVRETIV</sequence>
<reference evidence="3" key="2">
    <citation type="submission" date="2020-11" db="EMBL/GenBank/DDBJ databases">
        <authorList>
            <person name="McCartney M.A."/>
            <person name="Auch B."/>
            <person name="Kono T."/>
            <person name="Mallez S."/>
            <person name="Becker A."/>
            <person name="Gohl D.M."/>
            <person name="Silverstein K.A.T."/>
            <person name="Koren S."/>
            <person name="Bechman K.B."/>
            <person name="Herman A."/>
            <person name="Abrahante J.E."/>
            <person name="Garbe J."/>
        </authorList>
    </citation>
    <scope>NUCLEOTIDE SEQUENCE</scope>
    <source>
        <strain evidence="3">Duluth1</strain>
        <tissue evidence="3">Whole animal</tissue>
    </source>
</reference>
<feature type="transmembrane region" description="Helical" evidence="1">
    <location>
        <begin position="614"/>
        <end position="630"/>
    </location>
</feature>
<feature type="transmembrane region" description="Helical" evidence="1">
    <location>
        <begin position="588"/>
        <end position="608"/>
    </location>
</feature>
<feature type="transmembrane region" description="Helical" evidence="1">
    <location>
        <begin position="534"/>
        <end position="553"/>
    </location>
</feature>
<name>A0A9D4MWD2_DREPO</name>
<evidence type="ECO:0000256" key="2">
    <source>
        <dbReference type="SAM" id="SignalP"/>
    </source>
</evidence>
<proteinExistence type="predicted"/>
<keyword evidence="1" id="KW-1133">Transmembrane helix</keyword>
<comment type="caution">
    <text evidence="3">The sequence shown here is derived from an EMBL/GenBank/DDBJ whole genome shotgun (WGS) entry which is preliminary data.</text>
</comment>
<feature type="transmembrane region" description="Helical" evidence="1">
    <location>
        <begin position="637"/>
        <end position="657"/>
    </location>
</feature>
<organism evidence="3 4">
    <name type="scientific">Dreissena polymorpha</name>
    <name type="common">Zebra mussel</name>
    <name type="synonym">Mytilus polymorpha</name>
    <dbReference type="NCBI Taxonomy" id="45954"/>
    <lineage>
        <taxon>Eukaryota</taxon>
        <taxon>Metazoa</taxon>
        <taxon>Spiralia</taxon>
        <taxon>Lophotrochozoa</taxon>
        <taxon>Mollusca</taxon>
        <taxon>Bivalvia</taxon>
        <taxon>Autobranchia</taxon>
        <taxon>Heteroconchia</taxon>
        <taxon>Euheterodonta</taxon>
        <taxon>Imparidentia</taxon>
        <taxon>Neoheterodontei</taxon>
        <taxon>Myida</taxon>
        <taxon>Dreissenoidea</taxon>
        <taxon>Dreissenidae</taxon>
        <taxon>Dreissena</taxon>
    </lineage>
</organism>
<protein>
    <submittedName>
        <fullName evidence="3">Uncharacterized protein</fullName>
    </submittedName>
</protein>
<accession>A0A9D4MWD2</accession>
<reference evidence="3" key="1">
    <citation type="journal article" date="2019" name="bioRxiv">
        <title>The Genome of the Zebra Mussel, Dreissena polymorpha: A Resource for Invasive Species Research.</title>
        <authorList>
            <person name="McCartney M.A."/>
            <person name="Auch B."/>
            <person name="Kono T."/>
            <person name="Mallez S."/>
            <person name="Zhang Y."/>
            <person name="Obille A."/>
            <person name="Becker A."/>
            <person name="Abrahante J.E."/>
            <person name="Garbe J."/>
            <person name="Badalamenti J.P."/>
            <person name="Herman A."/>
            <person name="Mangelson H."/>
            <person name="Liachko I."/>
            <person name="Sullivan S."/>
            <person name="Sone E.D."/>
            <person name="Koren S."/>
            <person name="Silverstein K.A.T."/>
            <person name="Beckman K.B."/>
            <person name="Gohl D.M."/>
        </authorList>
    </citation>
    <scope>NUCLEOTIDE SEQUENCE</scope>
    <source>
        <strain evidence="3">Duluth1</strain>
        <tissue evidence="3">Whole animal</tissue>
    </source>
</reference>
<keyword evidence="1" id="KW-0472">Membrane</keyword>
<feature type="transmembrane region" description="Helical" evidence="1">
    <location>
        <begin position="442"/>
        <end position="463"/>
    </location>
</feature>
<feature type="chain" id="PRO_5038963673" evidence="2">
    <location>
        <begin position="31"/>
        <end position="955"/>
    </location>
</feature>
<dbReference type="Proteomes" id="UP000828390">
    <property type="component" value="Unassembled WGS sequence"/>
</dbReference>
<keyword evidence="2" id="KW-0732">Signal</keyword>
<evidence type="ECO:0000256" key="1">
    <source>
        <dbReference type="SAM" id="Phobius"/>
    </source>
</evidence>
<keyword evidence="1" id="KW-0812">Transmembrane</keyword>
<dbReference type="AlphaFoldDB" id="A0A9D4MWD2"/>
<keyword evidence="4" id="KW-1185">Reference proteome</keyword>
<feature type="transmembrane region" description="Helical" evidence="1">
    <location>
        <begin position="226"/>
        <end position="249"/>
    </location>
</feature>
<feature type="signal peptide" evidence="2">
    <location>
        <begin position="1"/>
        <end position="30"/>
    </location>
</feature>
<dbReference type="EMBL" id="JAIWYP010000001">
    <property type="protein sequence ID" value="KAH3883761.1"/>
    <property type="molecule type" value="Genomic_DNA"/>
</dbReference>
<evidence type="ECO:0000313" key="4">
    <source>
        <dbReference type="Proteomes" id="UP000828390"/>
    </source>
</evidence>
<feature type="transmembrane region" description="Helical" evidence="1">
    <location>
        <begin position="760"/>
        <end position="785"/>
    </location>
</feature>